<name>A0ABM1FYM4_SOLPN</name>
<keyword evidence="1" id="KW-1185">Reference proteome</keyword>
<gene>
    <name evidence="2" type="primary">LOC107008801</name>
</gene>
<protein>
    <submittedName>
        <fullName evidence="2">Uncharacterized protein LOC107008801</fullName>
    </submittedName>
</protein>
<dbReference type="CDD" id="cd09272">
    <property type="entry name" value="RNase_HI_RT_Ty1"/>
    <property type="match status" value="1"/>
</dbReference>
<evidence type="ECO:0000313" key="2">
    <source>
        <dbReference type="RefSeq" id="XP_015063473.1"/>
    </source>
</evidence>
<reference evidence="2" key="2">
    <citation type="submission" date="2025-08" db="UniProtKB">
        <authorList>
            <consortium name="RefSeq"/>
        </authorList>
    </citation>
    <scope>IDENTIFICATION</scope>
</reference>
<sequence>MPSLSIPLRMVPISAISNLISKELEIRIHPVFPLKICPFPPLSQHQFLLYKLSSTFIEGRIFDLIRHTSNDFKSLRTRVQTNIIFNFLNSSESCVVKVRGGCCFVVKLVVPERCSNIVQQVSKFMQDSCHLHLVANCCIIRYFLGRSPRGCPDTRRYVMGWCRFLGDSLIFWKGKNQDRVSKSSTKNEYRATSTVCYEIVWIRGLLDEIGFPQSNFTPLDTDNASAIQLLLIQFIMKGPNTLK</sequence>
<dbReference type="Proteomes" id="UP000694930">
    <property type="component" value="Chromosome 2"/>
</dbReference>
<evidence type="ECO:0000313" key="1">
    <source>
        <dbReference type="Proteomes" id="UP000694930"/>
    </source>
</evidence>
<accession>A0ABM1FYM4</accession>
<dbReference type="PANTHER" id="PTHR11439:SF497">
    <property type="entry name" value="CYSTEINE-RICH RLK (RECEPTOR-LIKE PROTEIN KINASE) 8"/>
    <property type="match status" value="1"/>
</dbReference>
<organism evidence="1 2">
    <name type="scientific">Solanum pennellii</name>
    <name type="common">Tomato</name>
    <name type="synonym">Lycopersicon pennellii</name>
    <dbReference type="NCBI Taxonomy" id="28526"/>
    <lineage>
        <taxon>Eukaryota</taxon>
        <taxon>Viridiplantae</taxon>
        <taxon>Streptophyta</taxon>
        <taxon>Embryophyta</taxon>
        <taxon>Tracheophyta</taxon>
        <taxon>Spermatophyta</taxon>
        <taxon>Magnoliopsida</taxon>
        <taxon>eudicotyledons</taxon>
        <taxon>Gunneridae</taxon>
        <taxon>Pentapetalae</taxon>
        <taxon>asterids</taxon>
        <taxon>lamiids</taxon>
        <taxon>Solanales</taxon>
        <taxon>Solanaceae</taxon>
        <taxon>Solanoideae</taxon>
        <taxon>Solaneae</taxon>
        <taxon>Solanum</taxon>
        <taxon>Solanum subgen. Lycopersicon</taxon>
    </lineage>
</organism>
<dbReference type="PANTHER" id="PTHR11439">
    <property type="entry name" value="GAG-POL-RELATED RETROTRANSPOSON"/>
    <property type="match status" value="1"/>
</dbReference>
<dbReference type="GeneID" id="107008801"/>
<proteinExistence type="predicted"/>
<dbReference type="RefSeq" id="XP_015063473.1">
    <property type="nucleotide sequence ID" value="XM_015207987.2"/>
</dbReference>
<reference evidence="1" key="1">
    <citation type="journal article" date="2014" name="Nat. Genet.">
        <title>The genome of the stress-tolerant wild tomato species Solanum pennellii.</title>
        <authorList>
            <person name="Bolger A."/>
            <person name="Scossa F."/>
            <person name="Bolger M.E."/>
            <person name="Lanz C."/>
            <person name="Maumus F."/>
            <person name="Tohge T."/>
            <person name="Quesneville H."/>
            <person name="Alseekh S."/>
            <person name="Sorensen I."/>
            <person name="Lichtenstein G."/>
            <person name="Fich E.A."/>
            <person name="Conte M."/>
            <person name="Keller H."/>
            <person name="Schneeberger K."/>
            <person name="Schwacke R."/>
            <person name="Ofner I."/>
            <person name="Vrebalov J."/>
            <person name="Xu Y."/>
            <person name="Osorio S."/>
            <person name="Aflitos S.A."/>
            <person name="Schijlen E."/>
            <person name="Jimenez-Gomez J.M."/>
            <person name="Ryngajllo M."/>
            <person name="Kimura S."/>
            <person name="Kumar R."/>
            <person name="Koenig D."/>
            <person name="Headland L.R."/>
            <person name="Maloof J.N."/>
            <person name="Sinha N."/>
            <person name="van Ham R.C."/>
            <person name="Lankhorst R.K."/>
            <person name="Mao L."/>
            <person name="Vogel A."/>
            <person name="Arsova B."/>
            <person name="Panstruga R."/>
            <person name="Fei Z."/>
            <person name="Rose J.K."/>
            <person name="Zamir D."/>
            <person name="Carrari F."/>
            <person name="Giovannoni J.J."/>
            <person name="Weigel D."/>
            <person name="Usadel B."/>
            <person name="Fernie A.R."/>
        </authorList>
    </citation>
    <scope>NUCLEOTIDE SEQUENCE [LARGE SCALE GENOMIC DNA]</scope>
    <source>
        <strain evidence="1">cv. LA0716</strain>
    </source>
</reference>